<dbReference type="AlphaFoldDB" id="A0A3Q4BW51"/>
<evidence type="ECO:0000256" key="10">
    <source>
        <dbReference type="ARBA" id="ARBA00023170"/>
    </source>
</evidence>
<name>A0A3Q4BW51_MOLML</name>
<keyword evidence="11" id="KW-0325">Glycoprotein</keyword>
<feature type="domain" description="G-protein coupled receptors family 1 profile" evidence="18">
    <location>
        <begin position="58"/>
        <end position="323"/>
    </location>
</feature>
<dbReference type="Ensembl" id="ENSMMOT00000026706.1">
    <property type="protein sequence ID" value="ENSMMOP00000026262.1"/>
    <property type="gene ID" value="ENSMMOG00000019912.1"/>
</dbReference>
<feature type="transmembrane region" description="Helical" evidence="17">
    <location>
        <begin position="267"/>
        <end position="287"/>
    </location>
</feature>
<evidence type="ECO:0000256" key="14">
    <source>
        <dbReference type="ARBA" id="ARBA00073996"/>
    </source>
</evidence>
<evidence type="ECO:0000256" key="11">
    <source>
        <dbReference type="ARBA" id="ARBA00023180"/>
    </source>
</evidence>
<dbReference type="SUPFAM" id="SSF81321">
    <property type="entry name" value="Family A G protein-coupled receptor-like"/>
    <property type="match status" value="1"/>
</dbReference>
<keyword evidence="12 16" id="KW-0807">Transducer</keyword>
<dbReference type="PRINTS" id="PR00358">
    <property type="entry name" value="BOMBESINR"/>
</dbReference>
<evidence type="ECO:0000256" key="8">
    <source>
        <dbReference type="ARBA" id="ARBA00023139"/>
    </source>
</evidence>
<evidence type="ECO:0000256" key="6">
    <source>
        <dbReference type="ARBA" id="ARBA00023040"/>
    </source>
</evidence>
<evidence type="ECO:0000256" key="2">
    <source>
        <dbReference type="ARBA" id="ARBA00022475"/>
    </source>
</evidence>
<dbReference type="SMART" id="SM01381">
    <property type="entry name" value="7TM_GPCR_Srsx"/>
    <property type="match status" value="1"/>
</dbReference>
<dbReference type="FunFam" id="1.20.1070.10:FF:000122">
    <property type="entry name" value="Gastrin-releasing peptide receptor"/>
    <property type="match status" value="1"/>
</dbReference>
<keyword evidence="8" id="KW-0564">Palmitate</keyword>
<keyword evidence="13" id="KW-0449">Lipoprotein</keyword>
<dbReference type="PANTHER" id="PTHR45695">
    <property type="entry name" value="LEUCOKININ RECEPTOR-RELATED"/>
    <property type="match status" value="1"/>
</dbReference>
<comment type="similarity">
    <text evidence="16">Belongs to the G-protein coupled receptor 1 family.</text>
</comment>
<evidence type="ECO:0000256" key="15">
    <source>
        <dbReference type="ARBA" id="ARBA00077781"/>
    </source>
</evidence>
<evidence type="ECO:0000256" key="16">
    <source>
        <dbReference type="RuleBase" id="RU000688"/>
    </source>
</evidence>
<dbReference type="InterPro" id="IPR000276">
    <property type="entry name" value="GPCR_Rhodpsn"/>
</dbReference>
<dbReference type="PANTHER" id="PTHR45695:SF7">
    <property type="entry name" value="GASTRIN-RELEASING PEPTIDE RECEPTOR"/>
    <property type="match status" value="1"/>
</dbReference>
<evidence type="ECO:0000256" key="1">
    <source>
        <dbReference type="ARBA" id="ARBA00004651"/>
    </source>
</evidence>
<dbReference type="STRING" id="94237.ENSMMOP00000026262"/>
<dbReference type="GO" id="GO:0008188">
    <property type="term" value="F:neuropeptide receptor activity"/>
    <property type="evidence" value="ECO:0007669"/>
    <property type="project" value="TreeGrafter"/>
</dbReference>
<reference evidence="19" key="2">
    <citation type="submission" date="2025-09" db="UniProtKB">
        <authorList>
            <consortium name="Ensembl"/>
        </authorList>
    </citation>
    <scope>IDENTIFICATION</scope>
</reference>
<keyword evidence="7 17" id="KW-0472">Membrane</keyword>
<protein>
    <recommendedName>
        <fullName evidence="14">Gastrin-releasing peptide receptor</fullName>
    </recommendedName>
    <alternativeName>
        <fullName evidence="15">GRP-preferring bombesin receptor</fullName>
    </alternativeName>
</protein>
<dbReference type="InterPro" id="IPR017452">
    <property type="entry name" value="GPCR_Rhodpsn_7TM"/>
</dbReference>
<evidence type="ECO:0000256" key="4">
    <source>
        <dbReference type="ARBA" id="ARBA00022692"/>
    </source>
</evidence>
<dbReference type="PROSITE" id="PS50262">
    <property type="entry name" value="G_PROTEIN_RECEP_F1_2"/>
    <property type="match status" value="1"/>
</dbReference>
<evidence type="ECO:0000256" key="13">
    <source>
        <dbReference type="ARBA" id="ARBA00023288"/>
    </source>
</evidence>
<dbReference type="GO" id="GO:0005886">
    <property type="term" value="C:plasma membrane"/>
    <property type="evidence" value="ECO:0007669"/>
    <property type="project" value="UniProtKB-SubCell"/>
</dbReference>
<evidence type="ECO:0000313" key="20">
    <source>
        <dbReference type="Proteomes" id="UP000261620"/>
    </source>
</evidence>
<evidence type="ECO:0000256" key="12">
    <source>
        <dbReference type="ARBA" id="ARBA00023224"/>
    </source>
</evidence>
<dbReference type="PRINTS" id="PR00237">
    <property type="entry name" value="GPCRRHODOPSN"/>
</dbReference>
<dbReference type="OMA" id="TGRINMR"/>
<evidence type="ECO:0000256" key="7">
    <source>
        <dbReference type="ARBA" id="ARBA00023136"/>
    </source>
</evidence>
<keyword evidence="2" id="KW-1003">Cell membrane</keyword>
<feature type="transmembrane region" description="Helical" evidence="17">
    <location>
        <begin position="158"/>
        <end position="179"/>
    </location>
</feature>
<dbReference type="PROSITE" id="PS00237">
    <property type="entry name" value="G_PROTEIN_RECEP_F1_1"/>
    <property type="match status" value="1"/>
</dbReference>
<keyword evidence="10 16" id="KW-0675">Receptor</keyword>
<feature type="transmembrane region" description="Helical" evidence="17">
    <location>
        <begin position="299"/>
        <end position="326"/>
    </location>
</feature>
<keyword evidence="9" id="KW-1015">Disulfide bond</keyword>
<dbReference type="Gene3D" id="1.20.1070.10">
    <property type="entry name" value="Rhodopsin 7-helix transmembrane proteins"/>
    <property type="match status" value="1"/>
</dbReference>
<keyword evidence="6 16" id="KW-0297">G-protein coupled receptor</keyword>
<evidence type="ECO:0000256" key="3">
    <source>
        <dbReference type="ARBA" id="ARBA00022553"/>
    </source>
</evidence>
<feature type="transmembrane region" description="Helical" evidence="17">
    <location>
        <begin position="116"/>
        <end position="137"/>
    </location>
</feature>
<dbReference type="Proteomes" id="UP000261620">
    <property type="component" value="Unplaced"/>
</dbReference>
<feature type="transmembrane region" description="Helical" evidence="17">
    <location>
        <begin position="41"/>
        <end position="62"/>
    </location>
</feature>
<keyword evidence="5 17" id="KW-1133">Transmembrane helix</keyword>
<dbReference type="InterPro" id="IPR001556">
    <property type="entry name" value="Bombsn_rcpt-like"/>
</dbReference>
<keyword evidence="4 16" id="KW-0812">Transmembrane</keyword>
<evidence type="ECO:0000259" key="18">
    <source>
        <dbReference type="PROSITE" id="PS50262"/>
    </source>
</evidence>
<proteinExistence type="inferred from homology"/>
<reference evidence="19" key="1">
    <citation type="submission" date="2025-08" db="UniProtKB">
        <authorList>
            <consortium name="Ensembl"/>
        </authorList>
    </citation>
    <scope>IDENTIFICATION</scope>
</reference>
<evidence type="ECO:0000313" key="19">
    <source>
        <dbReference type="Ensembl" id="ENSMMOP00000026262.1"/>
    </source>
</evidence>
<sequence length="360" mass="39798">SRPPRRSPPRRAGSWLSALNVSAVLWDSSGNHHRYNIWPPGVGIAAVYGVIIVVGLVGNVTLMKTCLLVKSMRTVPNLFLSSLALGDVLLLLTCAPVDACRFLVDEWLFGRVGCKLIPFIQLTSVGVSVFTLTALSADRYKAIVKPLDIRTSGAKLSVGLRAAAIWLFSVTLAIPEAVFSDLHTFTTGQPNETFVTCAPYPHAGELHPRIHSTASLLTFYIIPLFIISVYYCFIARSLVRSSVDIPAEGHLHLQRQMKSRKRLAKSVLVFVGLFAVCWLPSHVIYLYRSYHYDQVDTSLGHFVASVCARILAFTNSCINPFALYLTSKSFGKHFRKQLLCCTSPRRLRGQSSRSTNVTTV</sequence>
<evidence type="ECO:0000256" key="9">
    <source>
        <dbReference type="ARBA" id="ARBA00023157"/>
    </source>
</evidence>
<keyword evidence="3" id="KW-0597">Phosphoprotein</keyword>
<comment type="subcellular location">
    <subcellularLocation>
        <location evidence="1">Cell membrane</location>
        <topology evidence="1">Multi-pass membrane protein</topology>
    </subcellularLocation>
</comment>
<keyword evidence="20" id="KW-1185">Reference proteome</keyword>
<evidence type="ECO:0000256" key="17">
    <source>
        <dbReference type="SAM" id="Phobius"/>
    </source>
</evidence>
<dbReference type="Pfam" id="PF00001">
    <property type="entry name" value="7tm_1"/>
    <property type="match status" value="1"/>
</dbReference>
<feature type="transmembrane region" description="Helical" evidence="17">
    <location>
        <begin position="214"/>
        <end position="233"/>
    </location>
</feature>
<accession>A0A3Q4BW51</accession>
<feature type="transmembrane region" description="Helical" evidence="17">
    <location>
        <begin position="83"/>
        <end position="104"/>
    </location>
</feature>
<evidence type="ECO:0000256" key="5">
    <source>
        <dbReference type="ARBA" id="ARBA00022989"/>
    </source>
</evidence>
<organism evidence="19 20">
    <name type="scientific">Mola mola</name>
    <name type="common">Ocean sunfish</name>
    <name type="synonym">Tetraodon mola</name>
    <dbReference type="NCBI Taxonomy" id="94237"/>
    <lineage>
        <taxon>Eukaryota</taxon>
        <taxon>Metazoa</taxon>
        <taxon>Chordata</taxon>
        <taxon>Craniata</taxon>
        <taxon>Vertebrata</taxon>
        <taxon>Euteleostomi</taxon>
        <taxon>Actinopterygii</taxon>
        <taxon>Neopterygii</taxon>
        <taxon>Teleostei</taxon>
        <taxon>Neoteleostei</taxon>
        <taxon>Acanthomorphata</taxon>
        <taxon>Eupercaria</taxon>
        <taxon>Tetraodontiformes</taxon>
        <taxon>Molidae</taxon>
        <taxon>Mola</taxon>
    </lineage>
</organism>